<gene>
    <name evidence="9" type="primary">cyt</name>
    <name evidence="9" type="ORF">Taqua_00804</name>
</gene>
<dbReference type="PRINTS" id="PR00606">
    <property type="entry name" value="CYTCHROMECID"/>
</dbReference>
<evidence type="ECO:0000313" key="10">
    <source>
        <dbReference type="Proteomes" id="UP000318554"/>
    </source>
</evidence>
<dbReference type="GO" id="GO:0009055">
    <property type="term" value="F:electron transfer activity"/>
    <property type="evidence" value="ECO:0007669"/>
    <property type="project" value="InterPro"/>
</dbReference>
<evidence type="ECO:0000256" key="5">
    <source>
        <dbReference type="ARBA" id="ARBA00023004"/>
    </source>
</evidence>
<feature type="binding site" description="covalent" evidence="6">
    <location>
        <position position="348"/>
    </location>
    <ligand>
        <name>heme c</name>
        <dbReference type="ChEBI" id="CHEBI:61717"/>
    </ligand>
</feature>
<evidence type="ECO:0000256" key="6">
    <source>
        <dbReference type="PIRSR" id="PIRSR602324-1"/>
    </source>
</evidence>
<keyword evidence="2 6" id="KW-0349">Heme</keyword>
<dbReference type="Pfam" id="PF00034">
    <property type="entry name" value="Cytochrom_C"/>
    <property type="match status" value="1"/>
</dbReference>
<dbReference type="PROSITE" id="PS51007">
    <property type="entry name" value="CYTC"/>
    <property type="match status" value="2"/>
</dbReference>
<feature type="domain" description="Cytochrome c" evidence="8">
    <location>
        <begin position="282"/>
        <end position="370"/>
    </location>
</feature>
<evidence type="ECO:0000259" key="8">
    <source>
        <dbReference type="PROSITE" id="PS51007"/>
    </source>
</evidence>
<dbReference type="Proteomes" id="UP000318554">
    <property type="component" value="Unassembled WGS sequence"/>
</dbReference>
<evidence type="ECO:0000256" key="3">
    <source>
        <dbReference type="ARBA" id="ARBA00022723"/>
    </source>
</evidence>
<dbReference type="InterPro" id="IPR036909">
    <property type="entry name" value="Cyt_c-like_dom_sf"/>
</dbReference>
<reference evidence="9 10" key="1">
    <citation type="submission" date="2019-07" db="EMBL/GenBank/DDBJ databases">
        <title>Tepidimonas aquatica CLN-1 draft genome.</title>
        <authorList>
            <person name="Da Costa M.S."/>
            <person name="Froufe H.J.C."/>
            <person name="Egas C."/>
            <person name="Albuquerque L."/>
        </authorList>
    </citation>
    <scope>NUCLEOTIDE SEQUENCE [LARGE SCALE GENOMIC DNA]</scope>
    <source>
        <strain evidence="9 10">CLN-1</strain>
    </source>
</reference>
<evidence type="ECO:0000313" key="9">
    <source>
        <dbReference type="EMBL" id="TSE25960.1"/>
    </source>
</evidence>
<organism evidence="9 10">
    <name type="scientific">Tepidimonas aquatica</name>
    <dbReference type="NCBI Taxonomy" id="247482"/>
    <lineage>
        <taxon>Bacteria</taxon>
        <taxon>Pseudomonadati</taxon>
        <taxon>Pseudomonadota</taxon>
        <taxon>Betaproteobacteria</taxon>
        <taxon>Burkholderiales</taxon>
        <taxon>Tepidimonas</taxon>
    </lineage>
</organism>
<comment type="caution">
    <text evidence="9">The sequence shown here is derived from an EMBL/GenBank/DDBJ whole genome shotgun (WGS) entry which is preliminary data.</text>
</comment>
<dbReference type="AlphaFoldDB" id="A0A554WQW2"/>
<keyword evidence="5 6" id="KW-0408">Iron</keyword>
<sequence length="371" mass="39529">MMKRFQHTVRAAAAVAALTAGFAGAAHANPAGDKPWANMGRAPTPAEIKAWDIDVRPDFKGLPKGSGSVKHGEEVWIAKCASCHGEFGESNEVFTPIVGGTTKKDIETGRVANLHVDKYFPQRTTLMKVSTVSTLWDYINRAMPWNAPKSLSVEDVYGVVAYILHLGDIVPEDFVLSDQNIAEVQKRMPNRNGMTTDHGLWLPNYAFSGKPDVKNTRCMNNCPVEGDIKSMLPENMRDAHGNLFEQQRLIGPMRGWDTTKPPRKEPLTQKVSMAAPAPAAGAAAGGGADAKSLLAKNACTACHGVANKIVGPGFNEVAAKHKGKADLEAYLVGKIKGGGQGVYGAIPMPPQPQVSDADAKAIAAWIAAGAK</sequence>
<dbReference type="EMBL" id="VJNA01000008">
    <property type="protein sequence ID" value="TSE25960.1"/>
    <property type="molecule type" value="Genomic_DNA"/>
</dbReference>
<dbReference type="GO" id="GO:0020037">
    <property type="term" value="F:heme binding"/>
    <property type="evidence" value="ECO:0007669"/>
    <property type="project" value="InterPro"/>
</dbReference>
<keyword evidence="3 6" id="KW-0479">Metal-binding</keyword>
<keyword evidence="4" id="KW-0249">Electron transport</keyword>
<keyword evidence="10" id="KW-1185">Reference proteome</keyword>
<dbReference type="InterPro" id="IPR051459">
    <property type="entry name" value="Cytochrome_c-type_DH"/>
</dbReference>
<feature type="chain" id="PRO_5022177634" evidence="7">
    <location>
        <begin position="29"/>
        <end position="371"/>
    </location>
</feature>
<dbReference type="InterPro" id="IPR009056">
    <property type="entry name" value="Cyt_c-like_dom"/>
</dbReference>
<dbReference type="GO" id="GO:0005506">
    <property type="term" value="F:iron ion binding"/>
    <property type="evidence" value="ECO:0007669"/>
    <property type="project" value="InterPro"/>
</dbReference>
<feature type="binding site" description="covalent" evidence="6">
    <location>
        <position position="299"/>
    </location>
    <ligand>
        <name>heme c</name>
        <dbReference type="ChEBI" id="CHEBI:61717"/>
    </ligand>
</feature>
<accession>A0A554WQW2</accession>
<protein>
    <submittedName>
        <fullName evidence="9">Cytochrome c-552</fullName>
    </submittedName>
</protein>
<evidence type="ECO:0000256" key="1">
    <source>
        <dbReference type="ARBA" id="ARBA00022448"/>
    </source>
</evidence>
<proteinExistence type="predicted"/>
<evidence type="ECO:0000256" key="2">
    <source>
        <dbReference type="ARBA" id="ARBA00022617"/>
    </source>
</evidence>
<dbReference type="Gene3D" id="1.10.760.10">
    <property type="entry name" value="Cytochrome c-like domain"/>
    <property type="match status" value="2"/>
</dbReference>
<feature type="signal peptide" evidence="7">
    <location>
        <begin position="1"/>
        <end position="28"/>
    </location>
</feature>
<dbReference type="InterPro" id="IPR002324">
    <property type="entry name" value="Cyt_c_ID"/>
</dbReference>
<comment type="PTM">
    <text evidence="6">Binds 1 heme c group covalently per subunit.</text>
</comment>
<evidence type="ECO:0000256" key="4">
    <source>
        <dbReference type="ARBA" id="ARBA00022982"/>
    </source>
</evidence>
<evidence type="ECO:0000256" key="7">
    <source>
        <dbReference type="SAM" id="SignalP"/>
    </source>
</evidence>
<dbReference type="Pfam" id="PF13442">
    <property type="entry name" value="Cytochrome_CBB3"/>
    <property type="match status" value="1"/>
</dbReference>
<feature type="binding site" description="covalent" evidence="6">
    <location>
        <position position="303"/>
    </location>
    <ligand>
        <name>heme c</name>
        <dbReference type="ChEBI" id="CHEBI:61717"/>
    </ligand>
</feature>
<name>A0A554WQW2_9BURK</name>
<keyword evidence="7" id="KW-0732">Signal</keyword>
<keyword evidence="1" id="KW-0813">Transport</keyword>
<dbReference type="SUPFAM" id="SSF46626">
    <property type="entry name" value="Cytochrome c"/>
    <property type="match status" value="2"/>
</dbReference>
<dbReference type="PANTHER" id="PTHR35008:SF8">
    <property type="entry name" value="ALCOHOL DEHYDROGENASE CYTOCHROME C SUBUNIT"/>
    <property type="match status" value="1"/>
</dbReference>
<feature type="domain" description="Cytochrome c" evidence="8">
    <location>
        <begin position="67"/>
        <end position="167"/>
    </location>
</feature>
<dbReference type="PANTHER" id="PTHR35008">
    <property type="entry name" value="BLL4482 PROTEIN-RELATED"/>
    <property type="match status" value="1"/>
</dbReference>